<reference evidence="2" key="1">
    <citation type="submission" date="2022-05" db="EMBL/GenBank/DDBJ databases">
        <authorList>
            <person name="Jo J.-H."/>
            <person name="Im W.-T."/>
        </authorList>
    </citation>
    <scope>NUCLEOTIDE SEQUENCE</scope>
    <source>
        <strain evidence="2">RG327</strain>
    </source>
</reference>
<evidence type="ECO:0000313" key="2">
    <source>
        <dbReference type="EMBL" id="MCL6679606.1"/>
    </source>
</evidence>
<accession>A0ABT0RH70</accession>
<sequence length="59" mass="6942">MDKVWWWVMDIILPVVLLLALIWLVFLRRSKGSDKTTYDATKAGYAEEEERRREGTDGL</sequence>
<name>A0ABT0RH70_9SPHN</name>
<organism evidence="2 3">
    <name type="scientific">Sphingomonas anseongensis</name>
    <dbReference type="NCBI Taxonomy" id="2908207"/>
    <lineage>
        <taxon>Bacteria</taxon>
        <taxon>Pseudomonadati</taxon>
        <taxon>Pseudomonadota</taxon>
        <taxon>Alphaproteobacteria</taxon>
        <taxon>Sphingomonadales</taxon>
        <taxon>Sphingomonadaceae</taxon>
        <taxon>Sphingomonas</taxon>
    </lineage>
</organism>
<keyword evidence="1" id="KW-0472">Membrane</keyword>
<protein>
    <submittedName>
        <fullName evidence="2">Uncharacterized protein</fullName>
    </submittedName>
</protein>
<evidence type="ECO:0000256" key="1">
    <source>
        <dbReference type="SAM" id="Phobius"/>
    </source>
</evidence>
<keyword evidence="1" id="KW-0812">Transmembrane</keyword>
<feature type="transmembrane region" description="Helical" evidence="1">
    <location>
        <begin position="6"/>
        <end position="27"/>
    </location>
</feature>
<dbReference type="Proteomes" id="UP001165343">
    <property type="component" value="Unassembled WGS sequence"/>
</dbReference>
<dbReference type="RefSeq" id="WP_249868492.1">
    <property type="nucleotide sequence ID" value="NZ_JAMGBC010000001.1"/>
</dbReference>
<keyword evidence="1" id="KW-1133">Transmembrane helix</keyword>
<gene>
    <name evidence="2" type="ORF">LZ519_09815</name>
</gene>
<keyword evidence="3" id="KW-1185">Reference proteome</keyword>
<comment type="caution">
    <text evidence="2">The sequence shown here is derived from an EMBL/GenBank/DDBJ whole genome shotgun (WGS) entry which is preliminary data.</text>
</comment>
<dbReference type="EMBL" id="JAMGBC010000001">
    <property type="protein sequence ID" value="MCL6679606.1"/>
    <property type="molecule type" value="Genomic_DNA"/>
</dbReference>
<proteinExistence type="predicted"/>
<evidence type="ECO:0000313" key="3">
    <source>
        <dbReference type="Proteomes" id="UP001165343"/>
    </source>
</evidence>